<name>A0ABV7D794_9PROT</name>
<dbReference type="RefSeq" id="WP_194213826.1">
    <property type="nucleotide sequence ID" value="NZ_CP061205.1"/>
</dbReference>
<sequence length="332" mass="37310">MSNREPSAAIVAEAKAKRREPPEDAVFEYFKSYDGQQIRFARFPASTVINPKGTIIFLPGRTEFIEKFFEDIRIFNALGYACAAMDLRGQGMSYRPHSDRGKHFVRSFDPHISDVKALFDKALEGKMPKPFILMGHSAGSHVILRFLHDHPGYVEKAITVAPMVRIYLAGTPAFTVKALSWGMRHLGLGASYIAGHTSFKEGRWGWRKKLTHDDDRFADEDYFVKNKDMRLAVGGATYKWLWEALKSTDKLNAKGYAEAIETPVLILQASEDKIVDNTAQTAFAKRLPHGKLVVIEGAMHEILKEKDEYRAAVWAAIADFIVLNNASDTEAL</sequence>
<dbReference type="GO" id="GO:0016787">
    <property type="term" value="F:hydrolase activity"/>
    <property type="evidence" value="ECO:0007669"/>
    <property type="project" value="UniProtKB-KW"/>
</dbReference>
<proteinExistence type="predicted"/>
<evidence type="ECO:0000259" key="1">
    <source>
        <dbReference type="Pfam" id="PF12146"/>
    </source>
</evidence>
<dbReference type="InterPro" id="IPR029058">
    <property type="entry name" value="AB_hydrolase_fold"/>
</dbReference>
<feature type="domain" description="Serine aminopeptidase S33" evidence="1">
    <location>
        <begin position="50"/>
        <end position="307"/>
    </location>
</feature>
<evidence type="ECO:0000313" key="2">
    <source>
        <dbReference type="EMBL" id="MFC3052512.1"/>
    </source>
</evidence>
<accession>A0ABV7D794</accession>
<organism evidence="2 3">
    <name type="scientific">Kordiimonas pumila</name>
    <dbReference type="NCBI Taxonomy" id="2161677"/>
    <lineage>
        <taxon>Bacteria</taxon>
        <taxon>Pseudomonadati</taxon>
        <taxon>Pseudomonadota</taxon>
        <taxon>Alphaproteobacteria</taxon>
        <taxon>Kordiimonadales</taxon>
        <taxon>Kordiimonadaceae</taxon>
        <taxon>Kordiimonas</taxon>
    </lineage>
</organism>
<dbReference type="Pfam" id="PF12146">
    <property type="entry name" value="Hydrolase_4"/>
    <property type="match status" value="1"/>
</dbReference>
<protein>
    <submittedName>
        <fullName evidence="2">Alpha/beta fold hydrolase</fullName>
    </submittedName>
</protein>
<comment type="caution">
    <text evidence="2">The sequence shown here is derived from an EMBL/GenBank/DDBJ whole genome shotgun (WGS) entry which is preliminary data.</text>
</comment>
<dbReference type="SUPFAM" id="SSF53474">
    <property type="entry name" value="alpha/beta-Hydrolases"/>
    <property type="match status" value="1"/>
</dbReference>
<keyword evidence="3" id="KW-1185">Reference proteome</keyword>
<gene>
    <name evidence="2" type="ORF">ACFOKA_11420</name>
</gene>
<dbReference type="EMBL" id="JBHRSL010000010">
    <property type="protein sequence ID" value="MFC3052512.1"/>
    <property type="molecule type" value="Genomic_DNA"/>
</dbReference>
<dbReference type="PANTHER" id="PTHR11614">
    <property type="entry name" value="PHOSPHOLIPASE-RELATED"/>
    <property type="match status" value="1"/>
</dbReference>
<keyword evidence="2" id="KW-0378">Hydrolase</keyword>
<dbReference type="Gene3D" id="3.40.50.1820">
    <property type="entry name" value="alpha/beta hydrolase"/>
    <property type="match status" value="1"/>
</dbReference>
<dbReference type="InterPro" id="IPR051044">
    <property type="entry name" value="MAG_DAG_Lipase"/>
</dbReference>
<dbReference type="Proteomes" id="UP001595444">
    <property type="component" value="Unassembled WGS sequence"/>
</dbReference>
<reference evidence="3" key="1">
    <citation type="journal article" date="2019" name="Int. J. Syst. Evol. Microbiol.">
        <title>The Global Catalogue of Microorganisms (GCM) 10K type strain sequencing project: providing services to taxonomists for standard genome sequencing and annotation.</title>
        <authorList>
            <consortium name="The Broad Institute Genomics Platform"/>
            <consortium name="The Broad Institute Genome Sequencing Center for Infectious Disease"/>
            <person name="Wu L."/>
            <person name="Ma J."/>
        </authorList>
    </citation>
    <scope>NUCLEOTIDE SEQUENCE [LARGE SCALE GENOMIC DNA]</scope>
    <source>
        <strain evidence="3">KCTC 62164</strain>
    </source>
</reference>
<dbReference type="InterPro" id="IPR022742">
    <property type="entry name" value="Hydrolase_4"/>
</dbReference>
<evidence type="ECO:0000313" key="3">
    <source>
        <dbReference type="Proteomes" id="UP001595444"/>
    </source>
</evidence>